<protein>
    <recommendedName>
        <fullName evidence="3">FtsK domain-containing protein</fullName>
    </recommendedName>
</protein>
<gene>
    <name evidence="4" type="ORF">METZ01_LOCUS272503</name>
</gene>
<dbReference type="InterPro" id="IPR002543">
    <property type="entry name" value="FtsK_dom"/>
</dbReference>
<dbReference type="SUPFAM" id="SSF52540">
    <property type="entry name" value="P-loop containing nucleoside triphosphate hydrolases"/>
    <property type="match status" value="1"/>
</dbReference>
<keyword evidence="2" id="KW-0067">ATP-binding</keyword>
<evidence type="ECO:0000313" key="4">
    <source>
        <dbReference type="EMBL" id="SVC19649.1"/>
    </source>
</evidence>
<feature type="domain" description="FtsK" evidence="3">
    <location>
        <begin position="1"/>
        <end position="186"/>
    </location>
</feature>
<proteinExistence type="predicted"/>
<dbReference type="PANTHER" id="PTHR22683:SF41">
    <property type="entry name" value="DNA TRANSLOCASE FTSK"/>
    <property type="match status" value="1"/>
</dbReference>
<dbReference type="SMART" id="SM00382">
    <property type="entry name" value="AAA"/>
    <property type="match status" value="1"/>
</dbReference>
<name>A0A382K645_9ZZZZ</name>
<dbReference type="PROSITE" id="PS50901">
    <property type="entry name" value="FTSK"/>
    <property type="match status" value="1"/>
</dbReference>
<keyword evidence="1" id="KW-0547">Nucleotide-binding</keyword>
<sequence>KDEVLDLKELPHLLIAGATGTGKSVCLNTIVTSMLLTHSSEQVRLLMVDPKGVELTPYDGIPHLISPVICDPADFAPALEGLIQVMQQRYQRFREVGVRDIRSYNDGPYNPLPSLVLVVDELAELMLAGGRDAESKLVRLAQLGRAAGIHLLLSTQRPTVDVVTGLLKANIPTRICFTVASQVDSRVILDMNGGEDLMGRGDMLLLTKESPQPRRIQGAFVEEKEIAGIVDHWAHPSLPKAGEAPLEAEV</sequence>
<feature type="non-terminal residue" evidence="4">
    <location>
        <position position="1"/>
    </location>
</feature>
<dbReference type="InterPro" id="IPR027417">
    <property type="entry name" value="P-loop_NTPase"/>
</dbReference>
<dbReference type="Pfam" id="PF01580">
    <property type="entry name" value="FtsK_SpoIIIE"/>
    <property type="match status" value="2"/>
</dbReference>
<evidence type="ECO:0000256" key="2">
    <source>
        <dbReference type="ARBA" id="ARBA00022840"/>
    </source>
</evidence>
<dbReference type="InterPro" id="IPR050206">
    <property type="entry name" value="FtsK/SpoIIIE/SftA"/>
</dbReference>
<reference evidence="4" key="1">
    <citation type="submission" date="2018-05" db="EMBL/GenBank/DDBJ databases">
        <authorList>
            <person name="Lanie J.A."/>
            <person name="Ng W.-L."/>
            <person name="Kazmierczak K.M."/>
            <person name="Andrzejewski T.M."/>
            <person name="Davidsen T.M."/>
            <person name="Wayne K.J."/>
            <person name="Tettelin H."/>
            <person name="Glass J.I."/>
            <person name="Rusch D."/>
            <person name="Podicherti R."/>
            <person name="Tsui H.-C.T."/>
            <person name="Winkler M.E."/>
        </authorList>
    </citation>
    <scope>NUCLEOTIDE SEQUENCE</scope>
</reference>
<dbReference type="Gene3D" id="3.40.50.300">
    <property type="entry name" value="P-loop containing nucleotide triphosphate hydrolases"/>
    <property type="match status" value="1"/>
</dbReference>
<dbReference type="GO" id="GO:0005524">
    <property type="term" value="F:ATP binding"/>
    <property type="evidence" value="ECO:0007669"/>
    <property type="project" value="UniProtKB-KW"/>
</dbReference>
<dbReference type="PANTHER" id="PTHR22683">
    <property type="entry name" value="SPORULATION PROTEIN RELATED"/>
    <property type="match status" value="1"/>
</dbReference>
<dbReference type="CDD" id="cd01127">
    <property type="entry name" value="TrwB_TraG_TraD_VirD4"/>
    <property type="match status" value="1"/>
</dbReference>
<dbReference type="GO" id="GO:0003677">
    <property type="term" value="F:DNA binding"/>
    <property type="evidence" value="ECO:0007669"/>
    <property type="project" value="InterPro"/>
</dbReference>
<dbReference type="InterPro" id="IPR003593">
    <property type="entry name" value="AAA+_ATPase"/>
</dbReference>
<dbReference type="EMBL" id="UINC01078506">
    <property type="protein sequence ID" value="SVC19649.1"/>
    <property type="molecule type" value="Genomic_DNA"/>
</dbReference>
<evidence type="ECO:0000259" key="3">
    <source>
        <dbReference type="PROSITE" id="PS50901"/>
    </source>
</evidence>
<dbReference type="AlphaFoldDB" id="A0A382K645"/>
<evidence type="ECO:0000256" key="1">
    <source>
        <dbReference type="ARBA" id="ARBA00022741"/>
    </source>
</evidence>
<accession>A0A382K645</accession>
<organism evidence="4">
    <name type="scientific">marine metagenome</name>
    <dbReference type="NCBI Taxonomy" id="408172"/>
    <lineage>
        <taxon>unclassified sequences</taxon>
        <taxon>metagenomes</taxon>
        <taxon>ecological metagenomes</taxon>
    </lineage>
</organism>